<dbReference type="InterPro" id="IPR010569">
    <property type="entry name" value="Myotubularin-like_Pase_dom"/>
</dbReference>
<dbReference type="PROSITE" id="PS00383">
    <property type="entry name" value="TYR_PHOSPHATASE_1"/>
    <property type="match status" value="1"/>
</dbReference>
<dbReference type="InterPro" id="IPR030564">
    <property type="entry name" value="Myotubularin"/>
</dbReference>
<organism evidence="4 5">
    <name type="scientific">Limulus polyphemus</name>
    <name type="common">Atlantic horseshoe crab</name>
    <dbReference type="NCBI Taxonomy" id="6850"/>
    <lineage>
        <taxon>Eukaryota</taxon>
        <taxon>Metazoa</taxon>
        <taxon>Ecdysozoa</taxon>
        <taxon>Arthropoda</taxon>
        <taxon>Chelicerata</taxon>
        <taxon>Merostomata</taxon>
        <taxon>Xiphosura</taxon>
        <taxon>Limulidae</taxon>
        <taxon>Limulus</taxon>
    </lineage>
</organism>
<dbReference type="Proteomes" id="UP000694941">
    <property type="component" value="Unplaced"/>
</dbReference>
<protein>
    <submittedName>
        <fullName evidence="5">Myotubularin-related protein 3-like isoform X1</fullName>
    </submittedName>
</protein>
<dbReference type="GeneID" id="106469385"/>
<proteinExistence type="inferred from homology"/>
<dbReference type="InterPro" id="IPR029021">
    <property type="entry name" value="Prot-tyrosine_phosphatase-like"/>
</dbReference>
<dbReference type="SUPFAM" id="SSF52799">
    <property type="entry name" value="(Phosphotyrosine protein) phosphatases II"/>
    <property type="match status" value="1"/>
</dbReference>
<feature type="domain" description="Myotubularin phosphatase" evidence="3">
    <location>
        <begin position="62"/>
        <end position="474"/>
    </location>
</feature>
<dbReference type="SMART" id="SM00404">
    <property type="entry name" value="PTPc_motif"/>
    <property type="match status" value="1"/>
</dbReference>
<dbReference type="InterPro" id="IPR016130">
    <property type="entry name" value="Tyr_Pase_AS"/>
</dbReference>
<keyword evidence="4" id="KW-1185">Reference proteome</keyword>
<dbReference type="PROSITE" id="PS51339">
    <property type="entry name" value="PPASE_MYOTUBULARIN"/>
    <property type="match status" value="1"/>
</dbReference>
<accession>A0ABM1TCJ4</accession>
<comment type="similarity">
    <text evidence="1">Belongs to the protein-tyrosine phosphatase family. Non-receptor class myotubularin subfamily.</text>
</comment>
<dbReference type="InterPro" id="IPR003595">
    <property type="entry name" value="Tyr_Pase_cat"/>
</dbReference>
<evidence type="ECO:0000313" key="5">
    <source>
        <dbReference type="RefSeq" id="XP_022253600.1"/>
    </source>
</evidence>
<evidence type="ECO:0000256" key="1">
    <source>
        <dbReference type="ARBA" id="ARBA00007471"/>
    </source>
</evidence>
<dbReference type="RefSeq" id="XP_022253600.1">
    <property type="nucleotide sequence ID" value="XM_022397892.1"/>
</dbReference>
<dbReference type="PANTHER" id="PTHR10807">
    <property type="entry name" value="MYOTUBULARIN-RELATED"/>
    <property type="match status" value="1"/>
</dbReference>
<gene>
    <name evidence="5" type="primary">LOC106469385</name>
</gene>
<name>A0ABM1TCJ4_LIMPO</name>
<evidence type="ECO:0000256" key="2">
    <source>
        <dbReference type="ARBA" id="ARBA00023098"/>
    </source>
</evidence>
<evidence type="ECO:0000313" key="4">
    <source>
        <dbReference type="Proteomes" id="UP000694941"/>
    </source>
</evidence>
<keyword evidence="2" id="KW-0443">Lipid metabolism</keyword>
<sequence>MSCNFATSEECQKWLSRLLAAYAPPQKLEEVFAFYFFQQCHKEQRKDMFICLHQSCQYIRNDRDDCSIIKEAKRMAFDLNGVWRVTHINRNFRVCPSYPQFLLIPASLSDKELEAAAKFRFSRRIPTVVWRHQKNGTVIARSSQPSVGWLGWRSQQDEHLLQAIIDAFVIDSKRNPTLVQNSPVVTCQHGTMSETTTGIQSWESSLITNKLWILDARSYTAAVANRAKGGGCECPEYYPNCEIKFLNLANIHSIRKSFHSLRILCMLSTTQETWLSSLENTRWLHYISDLLNAALVVVNSVDIDQRPVLVHCSDGWDRTPQIVALAELMLDPFYRTLEGFRILVEKEWLDFGHKFCDRCSTGPRRDDPSEKSPVFLQWLDCVYQLLHQFPCEFEFNQQYLLKLAEHSFSNLFGTFLCNTAQQRQKERVNQQTFSVWAYLNSKIDAFLNYLFVHDKEVLRPSCRLNHLVFWEELYIRPEEHLKCKTGGQSFPLFDLAKPKKFTEQNHMKV</sequence>
<reference evidence="5" key="1">
    <citation type="submission" date="2025-08" db="UniProtKB">
        <authorList>
            <consortium name="RefSeq"/>
        </authorList>
    </citation>
    <scope>IDENTIFICATION</scope>
    <source>
        <tissue evidence="5">Muscle</tissue>
    </source>
</reference>
<dbReference type="Pfam" id="PF06602">
    <property type="entry name" value="Myotub-related"/>
    <property type="match status" value="1"/>
</dbReference>
<evidence type="ECO:0000259" key="3">
    <source>
        <dbReference type="PROSITE" id="PS51339"/>
    </source>
</evidence>
<dbReference type="PANTHER" id="PTHR10807:SF75">
    <property type="entry name" value="PHOSPHATIDYLINOSITOL-3-PHOSPHATE PHOSPHATASE"/>
    <property type="match status" value="1"/>
</dbReference>